<dbReference type="FunCoup" id="B4IZP7">
    <property type="interactions" value="73"/>
</dbReference>
<gene>
    <name evidence="10" type="primary">Dgri\GH15675</name>
    <name evidence="10" type="ORF">Dgri_GH15675</name>
</gene>
<proteinExistence type="inferred from homology"/>
<organism evidence="11">
    <name type="scientific">Drosophila grimshawi</name>
    <name type="common">Hawaiian fruit fly</name>
    <name type="synonym">Idiomyia grimshawi</name>
    <dbReference type="NCBI Taxonomy" id="7222"/>
    <lineage>
        <taxon>Eukaryota</taxon>
        <taxon>Metazoa</taxon>
        <taxon>Ecdysozoa</taxon>
        <taxon>Arthropoda</taxon>
        <taxon>Hexapoda</taxon>
        <taxon>Insecta</taxon>
        <taxon>Pterygota</taxon>
        <taxon>Neoptera</taxon>
        <taxon>Endopterygota</taxon>
        <taxon>Diptera</taxon>
        <taxon>Brachycera</taxon>
        <taxon>Muscomorpha</taxon>
        <taxon>Ephydroidea</taxon>
        <taxon>Drosophilidae</taxon>
        <taxon>Drosophila</taxon>
        <taxon>Hawaiian Drosophila</taxon>
    </lineage>
</organism>
<evidence type="ECO:0000256" key="5">
    <source>
        <dbReference type="ARBA" id="ARBA00023136"/>
    </source>
</evidence>
<accession>B4IZP7</accession>
<dbReference type="KEGG" id="dgr:6558473"/>
<dbReference type="OMA" id="VYHLMMY"/>
<feature type="transmembrane region" description="Helical" evidence="9">
    <location>
        <begin position="211"/>
        <end position="232"/>
    </location>
</feature>
<evidence type="ECO:0000313" key="10">
    <source>
        <dbReference type="EMBL" id="EDV95632.1"/>
    </source>
</evidence>
<keyword evidence="7" id="KW-0175">Coiled coil</keyword>
<dbReference type="Proteomes" id="UP000001070">
    <property type="component" value="Unassembled WGS sequence"/>
</dbReference>
<dbReference type="PANTHER" id="PTHR22730">
    <property type="entry name" value="PROMININ PROM PROTEIN"/>
    <property type="match status" value="1"/>
</dbReference>
<dbReference type="eggNOG" id="KOG4331">
    <property type="taxonomic scope" value="Eukaryota"/>
</dbReference>
<keyword evidence="4 9" id="KW-1133">Transmembrane helix</keyword>
<feature type="transmembrane region" description="Helical" evidence="9">
    <location>
        <begin position="850"/>
        <end position="868"/>
    </location>
</feature>
<comment type="subcellular location">
    <subcellularLocation>
        <location evidence="1">Membrane</location>
        <topology evidence="1">Multi-pass membrane protein</topology>
    </subcellularLocation>
</comment>
<protein>
    <submittedName>
        <fullName evidence="10">GH15675</fullName>
    </submittedName>
</protein>
<feature type="transmembrane region" description="Helical" evidence="9">
    <location>
        <begin position="160"/>
        <end position="190"/>
    </location>
</feature>
<name>B4IZP7_DROGR</name>
<feature type="transmembrane region" description="Helical" evidence="9">
    <location>
        <begin position="532"/>
        <end position="556"/>
    </location>
</feature>
<evidence type="ECO:0000256" key="7">
    <source>
        <dbReference type="SAM" id="Coils"/>
    </source>
</evidence>
<evidence type="ECO:0000256" key="4">
    <source>
        <dbReference type="ARBA" id="ARBA00022989"/>
    </source>
</evidence>
<evidence type="ECO:0000256" key="6">
    <source>
        <dbReference type="ARBA" id="ARBA00023180"/>
    </source>
</evidence>
<feature type="coiled-coil region" evidence="7">
    <location>
        <begin position="308"/>
        <end position="338"/>
    </location>
</feature>
<evidence type="ECO:0000256" key="3">
    <source>
        <dbReference type="ARBA" id="ARBA00022692"/>
    </source>
</evidence>
<evidence type="ECO:0000256" key="8">
    <source>
        <dbReference type="SAM" id="MobiDB-lite"/>
    </source>
</evidence>
<feature type="region of interest" description="Disordered" evidence="8">
    <location>
        <begin position="912"/>
        <end position="1010"/>
    </location>
</feature>
<sequence length="1010" mass="114436">MTQATMERLKAKAPARHKISARKRRQRQIVYWAICSFSLIVFGFALATLIRPAHAANVAAAVGARGAEEWREEKPGQLDSDSDSSLANFTDYKSKANYTKEPKQSTKAMDPVYNFTRYLFDYLLPEEAAIPPGYIVIKEDSIALGPKVEDNDWRELLMQYWVVLIATFLMVALVVIMPFIAICYCCFCCCRRCKEGCPPCDSQKDARRRCCCGLFLLLLIIGILFGVIIAFATNKLLDRGFEETSTTVRRGSQDTCTYLKDVSDHIHHLLVNNYEEMDKHLTDKLTNLHKTIFLNLMNASEANAVYDLERILDNMDEAQKLIREVDKLEKDLRFYAKQLQDGVRGVKRDVNYACAVLCGNRECLHFLKRTEIEFLDSSKCLQFDDLPDTTYYLKAMDYIITKNSAKTSKEVIDRLQHVGKRIKAGIDPIIPPIIRDIRSGQDLFRTQANNIRSMIDSVISKIHLNTVRSTKSFEDVYDKYGADRSIINVIVCVVLLIILIVLIIALVCGCCGRRRRGYRDDCCSKGTGASCLLLAILLIFCVFSLVVLVGAFYFVFGLATYQGACAPLRDQEANALFRQLDSAIDLNRYLPKSELKSETPLPPLRISSAIKACQADQSIFKLLKDNDLYDIEDLARVKVIGETPAVPIFLANLDNFTILTDKDKRDLEALRSSNLSSYQSKVYTDHLCNQLTPIDLPTLANQLKELRASLWSQWGIFDWARTSLYNEAYNLQRYHEEFVDKIKSIMSNMTQKLLKIDQLILYNGNAFGESIKLLQASTERSEVFFRVHGQQYVSELRENLTSSIKEQVVKYIEMVVEKCQGNVGKCAPLANVYRRSVDLICHRLVDPMNGFWVGVLLCGLLFLPVLFVSHRLLCLYKKIDPYSAPAVAVVEGGSDYLYDAYSEREREHVPLANVPKKRRKAYERRAREQQDYYEDASPSVSRVSRSAGAASGAANGDGPSAGGSNMRYNDVAPTHWDHEPPRYHNPPVAPPASEYERPPPYYYPGASDQD</sequence>
<evidence type="ECO:0000256" key="9">
    <source>
        <dbReference type="SAM" id="Phobius"/>
    </source>
</evidence>
<dbReference type="PANTHER" id="PTHR22730:SF1">
    <property type="entry name" value="PROMININ-LIKE PROTEIN"/>
    <property type="match status" value="1"/>
</dbReference>
<dbReference type="AlphaFoldDB" id="B4IZP7"/>
<evidence type="ECO:0000256" key="2">
    <source>
        <dbReference type="ARBA" id="ARBA00006058"/>
    </source>
</evidence>
<keyword evidence="6" id="KW-0325">Glycoprotein</keyword>
<dbReference type="OrthoDB" id="6229420at2759"/>
<dbReference type="HOGENOM" id="CLU_008293_1_0_1"/>
<evidence type="ECO:0000313" key="11">
    <source>
        <dbReference type="Proteomes" id="UP000001070"/>
    </source>
</evidence>
<dbReference type="InParanoid" id="B4IZP7"/>
<keyword evidence="5 9" id="KW-0472">Membrane</keyword>
<dbReference type="GO" id="GO:0016020">
    <property type="term" value="C:membrane"/>
    <property type="evidence" value="ECO:0007669"/>
    <property type="project" value="UniProtKB-SubCell"/>
</dbReference>
<dbReference type="InterPro" id="IPR008795">
    <property type="entry name" value="Prominin"/>
</dbReference>
<keyword evidence="3 9" id="KW-0812">Transmembrane</keyword>
<dbReference type="Pfam" id="PF05478">
    <property type="entry name" value="Prominin"/>
    <property type="match status" value="1"/>
</dbReference>
<keyword evidence="11" id="KW-1185">Reference proteome</keyword>
<dbReference type="EMBL" id="CH916366">
    <property type="protein sequence ID" value="EDV95632.1"/>
    <property type="molecule type" value="Genomic_DNA"/>
</dbReference>
<reference evidence="10 11" key="1">
    <citation type="journal article" date="2007" name="Nature">
        <title>Evolution of genes and genomes on the Drosophila phylogeny.</title>
        <authorList>
            <consortium name="Drosophila 12 Genomes Consortium"/>
            <person name="Clark A.G."/>
            <person name="Eisen M.B."/>
            <person name="Smith D.R."/>
            <person name="Bergman C.M."/>
            <person name="Oliver B."/>
            <person name="Markow T.A."/>
            <person name="Kaufman T.C."/>
            <person name="Kellis M."/>
            <person name="Gelbart W."/>
            <person name="Iyer V.N."/>
            <person name="Pollard D.A."/>
            <person name="Sackton T.B."/>
            <person name="Larracuente A.M."/>
            <person name="Singh N.D."/>
            <person name="Abad J.P."/>
            <person name="Abt D.N."/>
            <person name="Adryan B."/>
            <person name="Aguade M."/>
            <person name="Akashi H."/>
            <person name="Anderson W.W."/>
            <person name="Aquadro C.F."/>
            <person name="Ardell D.H."/>
            <person name="Arguello R."/>
            <person name="Artieri C.G."/>
            <person name="Barbash D.A."/>
            <person name="Barker D."/>
            <person name="Barsanti P."/>
            <person name="Batterham P."/>
            <person name="Batzoglou S."/>
            <person name="Begun D."/>
            <person name="Bhutkar A."/>
            <person name="Blanco E."/>
            <person name="Bosak S.A."/>
            <person name="Bradley R.K."/>
            <person name="Brand A.D."/>
            <person name="Brent M.R."/>
            <person name="Brooks A.N."/>
            <person name="Brown R.H."/>
            <person name="Butlin R.K."/>
            <person name="Caggese C."/>
            <person name="Calvi B.R."/>
            <person name="Bernardo de Carvalho A."/>
            <person name="Caspi A."/>
            <person name="Castrezana S."/>
            <person name="Celniker S.E."/>
            <person name="Chang J.L."/>
            <person name="Chapple C."/>
            <person name="Chatterji S."/>
            <person name="Chinwalla A."/>
            <person name="Civetta A."/>
            <person name="Clifton S.W."/>
            <person name="Comeron J.M."/>
            <person name="Costello J.C."/>
            <person name="Coyne J.A."/>
            <person name="Daub J."/>
            <person name="David R.G."/>
            <person name="Delcher A.L."/>
            <person name="Delehaunty K."/>
            <person name="Do C.B."/>
            <person name="Ebling H."/>
            <person name="Edwards K."/>
            <person name="Eickbush T."/>
            <person name="Evans J.D."/>
            <person name="Filipski A."/>
            <person name="Findeiss S."/>
            <person name="Freyhult E."/>
            <person name="Fulton L."/>
            <person name="Fulton R."/>
            <person name="Garcia A.C."/>
            <person name="Gardiner A."/>
            <person name="Garfield D.A."/>
            <person name="Garvin B.E."/>
            <person name="Gibson G."/>
            <person name="Gilbert D."/>
            <person name="Gnerre S."/>
            <person name="Godfrey J."/>
            <person name="Good R."/>
            <person name="Gotea V."/>
            <person name="Gravely B."/>
            <person name="Greenberg A.J."/>
            <person name="Griffiths-Jones S."/>
            <person name="Gross S."/>
            <person name="Guigo R."/>
            <person name="Gustafson E.A."/>
            <person name="Haerty W."/>
            <person name="Hahn M.W."/>
            <person name="Halligan D.L."/>
            <person name="Halpern A.L."/>
            <person name="Halter G.M."/>
            <person name="Han M.V."/>
            <person name="Heger A."/>
            <person name="Hillier L."/>
            <person name="Hinrichs A.S."/>
            <person name="Holmes I."/>
            <person name="Hoskins R.A."/>
            <person name="Hubisz M.J."/>
            <person name="Hultmark D."/>
            <person name="Huntley M.A."/>
            <person name="Jaffe D.B."/>
            <person name="Jagadeeshan S."/>
            <person name="Jeck W.R."/>
            <person name="Johnson J."/>
            <person name="Jones C.D."/>
            <person name="Jordan W.C."/>
            <person name="Karpen G.H."/>
            <person name="Kataoka E."/>
            <person name="Keightley P.D."/>
            <person name="Kheradpour P."/>
            <person name="Kirkness E.F."/>
            <person name="Koerich L.B."/>
            <person name="Kristiansen K."/>
            <person name="Kudrna D."/>
            <person name="Kulathinal R.J."/>
            <person name="Kumar S."/>
            <person name="Kwok R."/>
            <person name="Lander E."/>
            <person name="Langley C.H."/>
            <person name="Lapoint R."/>
            <person name="Lazzaro B.P."/>
            <person name="Lee S.J."/>
            <person name="Levesque L."/>
            <person name="Li R."/>
            <person name="Lin C.F."/>
            <person name="Lin M.F."/>
            <person name="Lindblad-Toh K."/>
            <person name="Llopart A."/>
            <person name="Long M."/>
            <person name="Low L."/>
            <person name="Lozovsky E."/>
            <person name="Lu J."/>
            <person name="Luo M."/>
            <person name="Machado C.A."/>
            <person name="Makalowski W."/>
            <person name="Marzo M."/>
            <person name="Matsuda M."/>
            <person name="Matzkin L."/>
            <person name="McAllister B."/>
            <person name="McBride C.S."/>
            <person name="McKernan B."/>
            <person name="McKernan K."/>
            <person name="Mendez-Lago M."/>
            <person name="Minx P."/>
            <person name="Mollenhauer M.U."/>
            <person name="Montooth K."/>
            <person name="Mount S.M."/>
            <person name="Mu X."/>
            <person name="Myers E."/>
            <person name="Negre B."/>
            <person name="Newfeld S."/>
            <person name="Nielsen R."/>
            <person name="Noor M.A."/>
            <person name="O'Grady P."/>
            <person name="Pachter L."/>
            <person name="Papaceit M."/>
            <person name="Parisi M.J."/>
            <person name="Parisi M."/>
            <person name="Parts L."/>
            <person name="Pedersen J.S."/>
            <person name="Pesole G."/>
            <person name="Phillippy A.M."/>
            <person name="Ponting C.P."/>
            <person name="Pop M."/>
            <person name="Porcelli D."/>
            <person name="Powell J.R."/>
            <person name="Prohaska S."/>
            <person name="Pruitt K."/>
            <person name="Puig M."/>
            <person name="Quesneville H."/>
            <person name="Ram K.R."/>
            <person name="Rand D."/>
            <person name="Rasmussen M.D."/>
            <person name="Reed L.K."/>
            <person name="Reenan R."/>
            <person name="Reily A."/>
            <person name="Remington K.A."/>
            <person name="Rieger T.T."/>
            <person name="Ritchie M.G."/>
            <person name="Robin C."/>
            <person name="Rogers Y.H."/>
            <person name="Rohde C."/>
            <person name="Rozas J."/>
            <person name="Rubenfield M.J."/>
            <person name="Ruiz A."/>
            <person name="Russo S."/>
            <person name="Salzberg S.L."/>
            <person name="Sanchez-Gracia A."/>
            <person name="Saranga D.J."/>
            <person name="Sato H."/>
            <person name="Schaeffer S.W."/>
            <person name="Schatz M.C."/>
            <person name="Schlenke T."/>
            <person name="Schwartz R."/>
            <person name="Segarra C."/>
            <person name="Singh R.S."/>
            <person name="Sirot L."/>
            <person name="Sirota M."/>
            <person name="Sisneros N.B."/>
            <person name="Smith C.D."/>
            <person name="Smith T.F."/>
            <person name="Spieth J."/>
            <person name="Stage D.E."/>
            <person name="Stark A."/>
            <person name="Stephan W."/>
            <person name="Strausberg R.L."/>
            <person name="Strempel S."/>
            <person name="Sturgill D."/>
            <person name="Sutton G."/>
            <person name="Sutton G.G."/>
            <person name="Tao W."/>
            <person name="Teichmann S."/>
            <person name="Tobari Y.N."/>
            <person name="Tomimura Y."/>
            <person name="Tsolas J.M."/>
            <person name="Valente V.L."/>
            <person name="Venter E."/>
            <person name="Venter J.C."/>
            <person name="Vicario S."/>
            <person name="Vieira F.G."/>
            <person name="Vilella A.J."/>
            <person name="Villasante A."/>
            <person name="Walenz B."/>
            <person name="Wang J."/>
            <person name="Wasserman M."/>
            <person name="Watts T."/>
            <person name="Wilson D."/>
            <person name="Wilson R.K."/>
            <person name="Wing R.A."/>
            <person name="Wolfner M.F."/>
            <person name="Wong A."/>
            <person name="Wong G.K."/>
            <person name="Wu C.I."/>
            <person name="Wu G."/>
            <person name="Yamamoto D."/>
            <person name="Yang H.P."/>
            <person name="Yang S.P."/>
            <person name="Yorke J.A."/>
            <person name="Yoshida K."/>
            <person name="Zdobnov E."/>
            <person name="Zhang P."/>
            <person name="Zhang Y."/>
            <person name="Zimin A.V."/>
            <person name="Baldwin J."/>
            <person name="Abdouelleil A."/>
            <person name="Abdulkadir J."/>
            <person name="Abebe A."/>
            <person name="Abera B."/>
            <person name="Abreu J."/>
            <person name="Acer S.C."/>
            <person name="Aftuck L."/>
            <person name="Alexander A."/>
            <person name="An P."/>
            <person name="Anderson E."/>
            <person name="Anderson S."/>
            <person name="Arachi H."/>
            <person name="Azer M."/>
            <person name="Bachantsang P."/>
            <person name="Barry A."/>
            <person name="Bayul T."/>
            <person name="Berlin A."/>
            <person name="Bessette D."/>
            <person name="Bloom T."/>
            <person name="Blye J."/>
            <person name="Boguslavskiy L."/>
            <person name="Bonnet C."/>
            <person name="Boukhgalter B."/>
            <person name="Bourzgui I."/>
            <person name="Brown A."/>
            <person name="Cahill P."/>
            <person name="Channer S."/>
            <person name="Cheshatsang Y."/>
            <person name="Chuda L."/>
            <person name="Citroen M."/>
            <person name="Collymore A."/>
            <person name="Cooke P."/>
            <person name="Costello M."/>
            <person name="D'Aco K."/>
            <person name="Daza R."/>
            <person name="De Haan G."/>
            <person name="DeGray S."/>
            <person name="DeMaso C."/>
            <person name="Dhargay N."/>
            <person name="Dooley K."/>
            <person name="Dooley E."/>
            <person name="Doricent M."/>
            <person name="Dorje P."/>
            <person name="Dorjee K."/>
            <person name="Dupes A."/>
            <person name="Elong R."/>
            <person name="Falk J."/>
            <person name="Farina A."/>
            <person name="Faro S."/>
            <person name="Ferguson D."/>
            <person name="Fisher S."/>
            <person name="Foley C.D."/>
            <person name="Franke A."/>
            <person name="Friedrich D."/>
            <person name="Gadbois L."/>
            <person name="Gearin G."/>
            <person name="Gearin C.R."/>
            <person name="Giannoukos G."/>
            <person name="Goode T."/>
            <person name="Graham J."/>
            <person name="Grandbois E."/>
            <person name="Grewal S."/>
            <person name="Gyaltsen K."/>
            <person name="Hafez N."/>
            <person name="Hagos B."/>
            <person name="Hall J."/>
            <person name="Henson C."/>
            <person name="Hollinger A."/>
            <person name="Honan T."/>
            <person name="Huard M.D."/>
            <person name="Hughes L."/>
            <person name="Hurhula B."/>
            <person name="Husby M.E."/>
            <person name="Kamat A."/>
            <person name="Kanga B."/>
            <person name="Kashin S."/>
            <person name="Khazanovich D."/>
            <person name="Kisner P."/>
            <person name="Lance K."/>
            <person name="Lara M."/>
            <person name="Lee W."/>
            <person name="Lennon N."/>
            <person name="Letendre F."/>
            <person name="LeVine R."/>
            <person name="Lipovsky A."/>
            <person name="Liu X."/>
            <person name="Liu J."/>
            <person name="Liu S."/>
            <person name="Lokyitsang T."/>
            <person name="Lokyitsang Y."/>
            <person name="Lubonja R."/>
            <person name="Lui A."/>
            <person name="MacDonald P."/>
            <person name="Magnisalis V."/>
            <person name="Maru K."/>
            <person name="Matthews C."/>
            <person name="McCusker W."/>
            <person name="McDonough S."/>
            <person name="Mehta T."/>
            <person name="Meldrim J."/>
            <person name="Meneus L."/>
            <person name="Mihai O."/>
            <person name="Mihalev A."/>
            <person name="Mihova T."/>
            <person name="Mittelman R."/>
            <person name="Mlenga V."/>
            <person name="Montmayeur A."/>
            <person name="Mulrain L."/>
            <person name="Navidi A."/>
            <person name="Naylor J."/>
            <person name="Negash T."/>
            <person name="Nguyen T."/>
            <person name="Nguyen N."/>
            <person name="Nicol R."/>
            <person name="Norbu C."/>
            <person name="Norbu N."/>
            <person name="Novod N."/>
            <person name="O'Neill B."/>
            <person name="Osman S."/>
            <person name="Markiewicz E."/>
            <person name="Oyono O.L."/>
            <person name="Patti C."/>
            <person name="Phunkhang P."/>
            <person name="Pierre F."/>
            <person name="Priest M."/>
            <person name="Raghuraman S."/>
            <person name="Rege F."/>
            <person name="Reyes R."/>
            <person name="Rise C."/>
            <person name="Rogov P."/>
            <person name="Ross K."/>
            <person name="Ryan E."/>
            <person name="Settipalli S."/>
            <person name="Shea T."/>
            <person name="Sherpa N."/>
            <person name="Shi L."/>
            <person name="Shih D."/>
            <person name="Sparrow T."/>
            <person name="Spaulding J."/>
            <person name="Stalker J."/>
            <person name="Stange-Thomann N."/>
            <person name="Stavropoulos S."/>
            <person name="Stone C."/>
            <person name="Strader C."/>
            <person name="Tesfaye S."/>
            <person name="Thomson T."/>
            <person name="Thoulutsang Y."/>
            <person name="Thoulutsang D."/>
            <person name="Topham K."/>
            <person name="Topping I."/>
            <person name="Tsamla T."/>
            <person name="Vassiliev H."/>
            <person name="Vo A."/>
            <person name="Wangchuk T."/>
            <person name="Wangdi T."/>
            <person name="Weiand M."/>
            <person name="Wilkinson J."/>
            <person name="Wilson A."/>
            <person name="Yadav S."/>
            <person name="Young G."/>
            <person name="Yu Q."/>
            <person name="Zembek L."/>
            <person name="Zhong D."/>
            <person name="Zimmer A."/>
            <person name="Zwirko Z."/>
            <person name="Jaffe D.B."/>
            <person name="Alvarez P."/>
            <person name="Brockman W."/>
            <person name="Butler J."/>
            <person name="Chin C."/>
            <person name="Gnerre S."/>
            <person name="Grabherr M."/>
            <person name="Kleber M."/>
            <person name="Mauceli E."/>
            <person name="MacCallum I."/>
        </authorList>
    </citation>
    <scope>NUCLEOTIDE SEQUENCE [LARGE SCALE GENOMIC DNA]</scope>
    <source>
        <strain evidence="11">Tucson 15287-2541.00</strain>
    </source>
</reference>
<comment type="similarity">
    <text evidence="2">Belongs to the prominin family.</text>
</comment>
<feature type="compositionally biased region" description="Low complexity" evidence="8">
    <location>
        <begin position="935"/>
        <end position="965"/>
    </location>
</feature>
<feature type="transmembrane region" description="Helical" evidence="9">
    <location>
        <begin position="29"/>
        <end position="50"/>
    </location>
</feature>
<dbReference type="PhylomeDB" id="B4IZP7"/>
<evidence type="ECO:0000256" key="1">
    <source>
        <dbReference type="ARBA" id="ARBA00004141"/>
    </source>
</evidence>
<feature type="transmembrane region" description="Helical" evidence="9">
    <location>
        <begin position="486"/>
        <end position="511"/>
    </location>
</feature>